<reference evidence="10" key="1">
    <citation type="journal article" date="2014" name="Int. J. Syst. Evol. Microbiol.">
        <title>Complete genome sequence of Corynebacterium casei LMG S-19264T (=DSM 44701T), isolated from a smear-ripened cheese.</title>
        <authorList>
            <consortium name="US DOE Joint Genome Institute (JGI-PGF)"/>
            <person name="Walter F."/>
            <person name="Albersmeier A."/>
            <person name="Kalinowski J."/>
            <person name="Ruckert C."/>
        </authorList>
    </citation>
    <scope>NUCLEOTIDE SEQUENCE</scope>
    <source>
        <strain evidence="10">CGMCC 1.15322</strain>
    </source>
</reference>
<evidence type="ECO:0000313" key="11">
    <source>
        <dbReference type="Proteomes" id="UP000620596"/>
    </source>
</evidence>
<dbReference type="Gene3D" id="3.40.50.300">
    <property type="entry name" value="P-loop containing nucleotide triphosphate hydrolases"/>
    <property type="match status" value="1"/>
</dbReference>
<dbReference type="Gene3D" id="1.10.8.60">
    <property type="match status" value="1"/>
</dbReference>
<dbReference type="CDD" id="cd18138">
    <property type="entry name" value="HLD_clamp_pol_III_delta"/>
    <property type="match status" value="1"/>
</dbReference>
<evidence type="ECO:0000256" key="3">
    <source>
        <dbReference type="ARBA" id="ARBA00022679"/>
    </source>
</evidence>
<evidence type="ECO:0000256" key="8">
    <source>
        <dbReference type="ARBA" id="ARBA00049244"/>
    </source>
</evidence>
<comment type="catalytic activity">
    <reaction evidence="8">
        <text>DNA(n) + a 2'-deoxyribonucleoside 5'-triphosphate = DNA(n+1) + diphosphate</text>
        <dbReference type="Rhea" id="RHEA:22508"/>
        <dbReference type="Rhea" id="RHEA-COMP:17339"/>
        <dbReference type="Rhea" id="RHEA-COMP:17340"/>
        <dbReference type="ChEBI" id="CHEBI:33019"/>
        <dbReference type="ChEBI" id="CHEBI:61560"/>
        <dbReference type="ChEBI" id="CHEBI:173112"/>
        <dbReference type="EC" id="2.7.7.7"/>
    </reaction>
</comment>
<gene>
    <name evidence="10" type="primary">holA</name>
    <name evidence="10" type="ORF">GCM10011496_06650</name>
</gene>
<keyword evidence="5" id="KW-0235">DNA replication</keyword>
<organism evidence="10 11">
    <name type="scientific">Polaromonas eurypsychrophila</name>
    <dbReference type="NCBI Taxonomy" id="1614635"/>
    <lineage>
        <taxon>Bacteria</taxon>
        <taxon>Pseudomonadati</taxon>
        <taxon>Pseudomonadota</taxon>
        <taxon>Betaproteobacteria</taxon>
        <taxon>Burkholderiales</taxon>
        <taxon>Comamonadaceae</taxon>
        <taxon>Polaromonas</taxon>
    </lineage>
</organism>
<comment type="caution">
    <text evidence="10">The sequence shown here is derived from an EMBL/GenBank/DDBJ whole genome shotgun (WGS) entry which is preliminary data.</text>
</comment>
<dbReference type="EMBL" id="BMIG01000002">
    <property type="protein sequence ID" value="GGA88568.1"/>
    <property type="molecule type" value="Genomic_DNA"/>
</dbReference>
<evidence type="ECO:0000256" key="4">
    <source>
        <dbReference type="ARBA" id="ARBA00022695"/>
    </source>
</evidence>
<sequence length="378" mass="41192">MQLAPTQLQQHLQRGLKPLYTLHGDEPLLVQEFADALRAAAREQGYTERTVHTVAGAHFDWSEVLASGGSLSLFADKQIIEIRIPSGKPGKDGSAALQQIAERAGKEGGDDSTLTLVLLPRLDSMTTKGAWFGALESFGTTVKFDPIDRRSLPAWIAQRLQQQGQRVATGEEGQRTLQFFADRVEGNLLAAHQEIQKLGLLHPPGADETSAVLSFDQVENAVLNVARYDVFKLSEAVLGGQAVRVQRMLDGLQSEGESEVLVHWALAEDIRSLKRVKDAIQAGRPMPMALRENRVWGIKEKLFERVLPQISDTSLANLLNAAHKVDGIVKGLKQPDWPASGWQSLHRLAGMVCKECAGPSRLSKGTTGARATVTGYTG</sequence>
<evidence type="ECO:0000256" key="5">
    <source>
        <dbReference type="ARBA" id="ARBA00022705"/>
    </source>
</evidence>
<evidence type="ECO:0000256" key="1">
    <source>
        <dbReference type="ARBA" id="ARBA00012417"/>
    </source>
</evidence>
<evidence type="ECO:0000256" key="7">
    <source>
        <dbReference type="ARBA" id="ARBA00034754"/>
    </source>
</evidence>
<evidence type="ECO:0000256" key="2">
    <source>
        <dbReference type="ARBA" id="ARBA00017703"/>
    </source>
</evidence>
<name>A0A916S8I5_9BURK</name>
<proteinExistence type="inferred from homology"/>
<dbReference type="Gene3D" id="1.20.272.10">
    <property type="match status" value="1"/>
</dbReference>
<dbReference type="EC" id="2.7.7.7" evidence="1"/>
<keyword evidence="6" id="KW-0239">DNA-directed DNA polymerase</keyword>
<dbReference type="NCBIfam" id="TIGR01128">
    <property type="entry name" value="holA"/>
    <property type="match status" value="1"/>
</dbReference>
<keyword evidence="4" id="KW-0548">Nucleotidyltransferase</keyword>
<dbReference type="GO" id="GO:0003677">
    <property type="term" value="F:DNA binding"/>
    <property type="evidence" value="ECO:0007669"/>
    <property type="project" value="InterPro"/>
</dbReference>
<keyword evidence="3" id="KW-0808">Transferase</keyword>
<dbReference type="SUPFAM" id="SSF48019">
    <property type="entry name" value="post-AAA+ oligomerization domain-like"/>
    <property type="match status" value="1"/>
</dbReference>
<evidence type="ECO:0000313" key="10">
    <source>
        <dbReference type="EMBL" id="GGA88568.1"/>
    </source>
</evidence>
<dbReference type="PANTHER" id="PTHR34388">
    <property type="entry name" value="DNA POLYMERASE III SUBUNIT DELTA"/>
    <property type="match status" value="1"/>
</dbReference>
<dbReference type="InterPro" id="IPR010372">
    <property type="entry name" value="DNA_pol3_delta_N"/>
</dbReference>
<dbReference type="InterPro" id="IPR005790">
    <property type="entry name" value="DNA_polIII_delta"/>
</dbReference>
<dbReference type="AlphaFoldDB" id="A0A916S8I5"/>
<comment type="similarity">
    <text evidence="7">Belongs to the DNA polymerase HolA subunit family.</text>
</comment>
<evidence type="ECO:0000256" key="6">
    <source>
        <dbReference type="ARBA" id="ARBA00022932"/>
    </source>
</evidence>
<feature type="domain" description="DNA polymerase III delta N-terminal" evidence="9">
    <location>
        <begin position="20"/>
        <end position="103"/>
    </location>
</feature>
<dbReference type="InterPro" id="IPR027417">
    <property type="entry name" value="P-loop_NTPase"/>
</dbReference>
<dbReference type="GO" id="GO:0003887">
    <property type="term" value="F:DNA-directed DNA polymerase activity"/>
    <property type="evidence" value="ECO:0007669"/>
    <property type="project" value="UniProtKB-KW"/>
</dbReference>
<reference evidence="10" key="2">
    <citation type="submission" date="2020-09" db="EMBL/GenBank/DDBJ databases">
        <authorList>
            <person name="Sun Q."/>
            <person name="Zhou Y."/>
        </authorList>
    </citation>
    <scope>NUCLEOTIDE SEQUENCE</scope>
    <source>
        <strain evidence="10">CGMCC 1.15322</strain>
    </source>
</reference>
<dbReference type="GO" id="GO:0006261">
    <property type="term" value="P:DNA-templated DNA replication"/>
    <property type="evidence" value="ECO:0007669"/>
    <property type="project" value="TreeGrafter"/>
</dbReference>
<dbReference type="InterPro" id="IPR008921">
    <property type="entry name" value="DNA_pol3_clamp-load_cplx_C"/>
</dbReference>
<dbReference type="PANTHER" id="PTHR34388:SF1">
    <property type="entry name" value="DNA POLYMERASE III SUBUNIT DELTA"/>
    <property type="match status" value="1"/>
</dbReference>
<dbReference type="RefSeq" id="WP_188706578.1">
    <property type="nucleotide sequence ID" value="NZ_BMIG01000002.1"/>
</dbReference>
<dbReference type="GO" id="GO:0009360">
    <property type="term" value="C:DNA polymerase III complex"/>
    <property type="evidence" value="ECO:0007669"/>
    <property type="project" value="InterPro"/>
</dbReference>
<dbReference type="Proteomes" id="UP000620596">
    <property type="component" value="Unassembled WGS sequence"/>
</dbReference>
<protein>
    <recommendedName>
        <fullName evidence="2">DNA polymerase III subunit delta</fullName>
        <ecNumber evidence="1">2.7.7.7</ecNumber>
    </recommendedName>
</protein>
<keyword evidence="11" id="KW-1185">Reference proteome</keyword>
<evidence type="ECO:0000259" key="9">
    <source>
        <dbReference type="Pfam" id="PF06144"/>
    </source>
</evidence>
<accession>A0A916S8I5</accession>
<dbReference type="Pfam" id="PF06144">
    <property type="entry name" value="DNA_pol3_delta"/>
    <property type="match status" value="1"/>
</dbReference>
<dbReference type="SUPFAM" id="SSF52540">
    <property type="entry name" value="P-loop containing nucleoside triphosphate hydrolases"/>
    <property type="match status" value="1"/>
</dbReference>